<sequence>MSDFHSSMRCISPNSSMLAPKPQVQQTLDLRLAQTRVRNSITWFLINGALLSVLLFDILYVDATYKQFLWIEWVLVLIFGLNALYHIASYIIGILNLRPVMLNPEQKKLLGVSNDETLFKSMSSTNETKLCPEPISPILNMTSPLNLSRRSLGTSALNDTKTYSSPFYCGAGKYSSTPTSPKSLNNTSTNNSLSRSLNTSMNGSLTGEGLIQDEIELQNYLKDVTERERKTSHSTAVDQPSNLLSSFWSHPAMRNPGEISPLLRRCAYQLAPTVDKTKSSSPGNEEGTSPRGYFGAPDVWRKYRVDSHKVNQWTANLRLWISKTVVERVMLEIEAVNAALIRHGLSDSQVGHVGLDRLRKLAQAQNIVMGIPTLPTLVPFLEISNNQDYLVKRIKELAKGGSMSEFKWCSGEPYNGKPWENSLPTDTAIIMHLVSSYMDTQLEAPLDQPDARTFTSRYMAKSGCELPRNKGPIIVCQSVNPPHYCLALSGDSLPADYEEIPRGRNNMFHTLLLFLYIIKTRDHGMLGRVNLGMSGINILWVIDD</sequence>
<dbReference type="OrthoDB" id="509821at2759"/>
<dbReference type="PANTHER" id="PTHR21780">
    <property type="entry name" value="TRANSMEMBRANE PROTEIN 209"/>
    <property type="match status" value="1"/>
</dbReference>
<keyword evidence="4" id="KW-1185">Reference proteome</keyword>
<feature type="compositionally biased region" description="Low complexity" evidence="1">
    <location>
        <begin position="175"/>
        <end position="195"/>
    </location>
</feature>
<feature type="transmembrane region" description="Helical" evidence="2">
    <location>
        <begin position="73"/>
        <end position="97"/>
    </location>
</feature>
<feature type="transmembrane region" description="Helical" evidence="2">
    <location>
        <begin position="41"/>
        <end position="61"/>
    </location>
</feature>
<comment type="caution">
    <text evidence="3">The sequence shown here is derived from an EMBL/GenBank/DDBJ whole genome shotgun (WGS) entry which is preliminary data.</text>
</comment>
<keyword evidence="2" id="KW-0472">Membrane</keyword>
<accession>A0A8J2MQQ6</accession>
<evidence type="ECO:0000313" key="4">
    <source>
        <dbReference type="Proteomes" id="UP000786811"/>
    </source>
</evidence>
<evidence type="ECO:0000256" key="2">
    <source>
        <dbReference type="SAM" id="Phobius"/>
    </source>
</evidence>
<dbReference type="EMBL" id="CAJNRD030001123">
    <property type="protein sequence ID" value="CAG5101610.1"/>
    <property type="molecule type" value="Genomic_DNA"/>
</dbReference>
<reference evidence="3" key="1">
    <citation type="submission" date="2021-04" db="EMBL/GenBank/DDBJ databases">
        <authorList>
            <person name="Chebbi M.A.C M."/>
        </authorList>
    </citation>
    <scope>NUCLEOTIDE SEQUENCE</scope>
</reference>
<dbReference type="InterPro" id="IPR019176">
    <property type="entry name" value="Cytochrome_B561-rel"/>
</dbReference>
<gene>
    <name evidence="3" type="ORF">HICCMSTLAB_LOCUS10512</name>
</gene>
<name>A0A8J2MQQ6_COTCN</name>
<evidence type="ECO:0000313" key="3">
    <source>
        <dbReference type="EMBL" id="CAG5101610.1"/>
    </source>
</evidence>
<dbReference type="Pfam" id="PF09786">
    <property type="entry name" value="CytochromB561_N"/>
    <property type="match status" value="1"/>
</dbReference>
<organism evidence="3 4">
    <name type="scientific">Cotesia congregata</name>
    <name type="common">Parasitoid wasp</name>
    <name type="synonym">Apanteles congregatus</name>
    <dbReference type="NCBI Taxonomy" id="51543"/>
    <lineage>
        <taxon>Eukaryota</taxon>
        <taxon>Metazoa</taxon>
        <taxon>Ecdysozoa</taxon>
        <taxon>Arthropoda</taxon>
        <taxon>Hexapoda</taxon>
        <taxon>Insecta</taxon>
        <taxon>Pterygota</taxon>
        <taxon>Neoptera</taxon>
        <taxon>Endopterygota</taxon>
        <taxon>Hymenoptera</taxon>
        <taxon>Apocrita</taxon>
        <taxon>Ichneumonoidea</taxon>
        <taxon>Braconidae</taxon>
        <taxon>Microgastrinae</taxon>
        <taxon>Cotesia</taxon>
    </lineage>
</organism>
<dbReference type="Proteomes" id="UP000786811">
    <property type="component" value="Unassembled WGS sequence"/>
</dbReference>
<dbReference type="GO" id="GO:0016020">
    <property type="term" value="C:membrane"/>
    <property type="evidence" value="ECO:0007669"/>
    <property type="project" value="TreeGrafter"/>
</dbReference>
<dbReference type="AlphaFoldDB" id="A0A8J2MQQ6"/>
<dbReference type="PANTHER" id="PTHR21780:SF0">
    <property type="entry name" value="TRANSMEMBRANE PROTEIN 209"/>
    <property type="match status" value="1"/>
</dbReference>
<protein>
    <submittedName>
        <fullName evidence="3">Similar to Tmem209: Transmembrane protein 209 (Mus musculus)</fullName>
    </submittedName>
</protein>
<feature type="region of interest" description="Disordered" evidence="1">
    <location>
        <begin position="174"/>
        <end position="195"/>
    </location>
</feature>
<evidence type="ECO:0000256" key="1">
    <source>
        <dbReference type="SAM" id="MobiDB-lite"/>
    </source>
</evidence>
<keyword evidence="2" id="KW-1133">Transmembrane helix</keyword>
<keyword evidence="2 3" id="KW-0812">Transmembrane</keyword>
<proteinExistence type="predicted"/>